<accession>A0A835A0M3</accession>
<dbReference type="InterPro" id="IPR001128">
    <property type="entry name" value="Cyt_P450"/>
</dbReference>
<keyword evidence="5 7" id="KW-0408">Iron</keyword>
<evidence type="ECO:0000256" key="1">
    <source>
        <dbReference type="ARBA" id="ARBA00010617"/>
    </source>
</evidence>
<protein>
    <recommendedName>
        <fullName evidence="12">Cytochrome P450</fullName>
    </recommendedName>
</protein>
<reference evidence="10" key="1">
    <citation type="submission" date="2020-07" db="EMBL/GenBank/DDBJ databases">
        <title>Genome sequence and genetic diversity analysis of an under-domesticated orphan crop, white fonio (Digitaria exilis).</title>
        <authorList>
            <person name="Bennetzen J.L."/>
            <person name="Chen S."/>
            <person name="Ma X."/>
            <person name="Wang X."/>
            <person name="Yssel A.E.J."/>
            <person name="Chaluvadi S.R."/>
            <person name="Johnson M."/>
            <person name="Gangashetty P."/>
            <person name="Hamidou F."/>
            <person name="Sanogo M.D."/>
            <person name="Zwaenepoel A."/>
            <person name="Wallace J."/>
            <person name="Van De Peer Y."/>
            <person name="Van Deynze A."/>
        </authorList>
    </citation>
    <scope>NUCLEOTIDE SEQUENCE</scope>
    <source>
        <tissue evidence="10">Leaves</tissue>
    </source>
</reference>
<dbReference type="PROSITE" id="PS00086">
    <property type="entry name" value="CYTOCHROME_P450"/>
    <property type="match status" value="1"/>
</dbReference>
<dbReference type="PRINTS" id="PR00385">
    <property type="entry name" value="P450"/>
</dbReference>
<proteinExistence type="inferred from homology"/>
<dbReference type="PRINTS" id="PR00463">
    <property type="entry name" value="EP450I"/>
</dbReference>
<comment type="cofactor">
    <cofactor evidence="7">
        <name>heme</name>
        <dbReference type="ChEBI" id="CHEBI:30413"/>
    </cofactor>
</comment>
<keyword evidence="4 8" id="KW-0560">Oxidoreductase</keyword>
<feature type="region of interest" description="Disordered" evidence="9">
    <location>
        <begin position="10"/>
        <end position="32"/>
    </location>
</feature>
<dbReference type="GO" id="GO:0005506">
    <property type="term" value="F:iron ion binding"/>
    <property type="evidence" value="ECO:0007669"/>
    <property type="project" value="InterPro"/>
</dbReference>
<dbReference type="GO" id="GO:0020037">
    <property type="term" value="F:heme binding"/>
    <property type="evidence" value="ECO:0007669"/>
    <property type="project" value="InterPro"/>
</dbReference>
<dbReference type="InterPro" id="IPR036396">
    <property type="entry name" value="Cyt_P450_sf"/>
</dbReference>
<evidence type="ECO:0000313" key="11">
    <source>
        <dbReference type="Proteomes" id="UP000636709"/>
    </source>
</evidence>
<evidence type="ECO:0000256" key="3">
    <source>
        <dbReference type="ARBA" id="ARBA00022723"/>
    </source>
</evidence>
<dbReference type="FunFam" id="1.10.630.10:FF:000043">
    <property type="entry name" value="Cytochrome P450 99A2"/>
    <property type="match status" value="1"/>
</dbReference>
<comment type="similarity">
    <text evidence="1 8">Belongs to the cytochrome P450 family.</text>
</comment>
<dbReference type="SUPFAM" id="SSF48264">
    <property type="entry name" value="Cytochrome P450"/>
    <property type="match status" value="1"/>
</dbReference>
<dbReference type="OrthoDB" id="1470350at2759"/>
<dbReference type="Pfam" id="PF00067">
    <property type="entry name" value="p450"/>
    <property type="match status" value="1"/>
</dbReference>
<evidence type="ECO:0000256" key="6">
    <source>
        <dbReference type="ARBA" id="ARBA00023033"/>
    </source>
</evidence>
<dbReference type="EMBL" id="JACEFO010003178">
    <property type="protein sequence ID" value="KAF8643685.1"/>
    <property type="molecule type" value="Genomic_DNA"/>
</dbReference>
<keyword evidence="2 7" id="KW-0349">Heme</keyword>
<sequence>MLSLLVLAATKHQRQQRTAGSERRKLPPSPSGALPLLGHIHLLGRLPHRGLRSLSASHGPVMLLRLGPHPTVVASSAAAADEALRARDASFASRPRMPMVDRLVYGSRDLSFARYGDYWRQARRVCVLHLLSHRRVRAFRRAREHEAAALLARVRRHATGGEVVNLSDALVSYAKAVVARAAFGDGDYVVDGDRGGDKLRRVVTDLQQLIMATPVREIAPWLGWVDTLTGLEAKAKRTFEAMDGLLDRVIGDHRARRRQDGHRSDVLLDVNEMENDTGFRLDMDNIKGLIMDMFVAGTDTSYTVLEWAMAELINHPHKMLKLQEEVRGAITGGHVTEDHLDGMPYLKAVISETMRLHAPVPLLLPRETTEDTELLGYHIPAGTRVLINAWAIGRDAATWDHADEFMPERFAGAVAMDYTKVGQDMRFLAFGAGRRGCPGVGFAAPSVELALASMVYRFDWESTATSHGRRKEGPPVLEMSEAFGLTVRRKEPLLLVAKPWYG</sequence>
<dbReference type="InterPro" id="IPR017972">
    <property type="entry name" value="Cyt_P450_CS"/>
</dbReference>
<evidence type="ECO:0000256" key="4">
    <source>
        <dbReference type="ARBA" id="ARBA00023002"/>
    </source>
</evidence>
<evidence type="ECO:0000256" key="9">
    <source>
        <dbReference type="SAM" id="MobiDB-lite"/>
    </source>
</evidence>
<dbReference type="InterPro" id="IPR002401">
    <property type="entry name" value="Cyt_P450_E_grp-I"/>
</dbReference>
<evidence type="ECO:0000256" key="2">
    <source>
        <dbReference type="ARBA" id="ARBA00022617"/>
    </source>
</evidence>
<dbReference type="PANTHER" id="PTHR47955:SF15">
    <property type="entry name" value="CYTOCHROME P450 71A2-LIKE"/>
    <property type="match status" value="1"/>
</dbReference>
<dbReference type="Proteomes" id="UP000636709">
    <property type="component" value="Unassembled WGS sequence"/>
</dbReference>
<evidence type="ECO:0000256" key="8">
    <source>
        <dbReference type="RuleBase" id="RU000461"/>
    </source>
</evidence>
<evidence type="ECO:0000313" key="10">
    <source>
        <dbReference type="EMBL" id="KAF8643685.1"/>
    </source>
</evidence>
<organism evidence="10 11">
    <name type="scientific">Digitaria exilis</name>
    <dbReference type="NCBI Taxonomy" id="1010633"/>
    <lineage>
        <taxon>Eukaryota</taxon>
        <taxon>Viridiplantae</taxon>
        <taxon>Streptophyta</taxon>
        <taxon>Embryophyta</taxon>
        <taxon>Tracheophyta</taxon>
        <taxon>Spermatophyta</taxon>
        <taxon>Magnoliopsida</taxon>
        <taxon>Liliopsida</taxon>
        <taxon>Poales</taxon>
        <taxon>Poaceae</taxon>
        <taxon>PACMAD clade</taxon>
        <taxon>Panicoideae</taxon>
        <taxon>Panicodae</taxon>
        <taxon>Paniceae</taxon>
        <taxon>Anthephorinae</taxon>
        <taxon>Digitaria</taxon>
    </lineage>
</organism>
<gene>
    <name evidence="10" type="ORF">HU200_066745</name>
</gene>
<dbReference type="CDD" id="cd11072">
    <property type="entry name" value="CYP71-like"/>
    <property type="match status" value="1"/>
</dbReference>
<keyword evidence="3 7" id="KW-0479">Metal-binding</keyword>
<dbReference type="PANTHER" id="PTHR47955">
    <property type="entry name" value="CYTOCHROME P450 FAMILY 71 PROTEIN"/>
    <property type="match status" value="1"/>
</dbReference>
<evidence type="ECO:0008006" key="12">
    <source>
        <dbReference type="Google" id="ProtNLM"/>
    </source>
</evidence>
<dbReference type="Gene3D" id="1.10.630.10">
    <property type="entry name" value="Cytochrome P450"/>
    <property type="match status" value="1"/>
</dbReference>
<comment type="caution">
    <text evidence="10">The sequence shown here is derived from an EMBL/GenBank/DDBJ whole genome shotgun (WGS) entry which is preliminary data.</text>
</comment>
<evidence type="ECO:0000256" key="7">
    <source>
        <dbReference type="PIRSR" id="PIRSR602401-1"/>
    </source>
</evidence>
<dbReference type="GO" id="GO:0004497">
    <property type="term" value="F:monooxygenase activity"/>
    <property type="evidence" value="ECO:0007669"/>
    <property type="project" value="UniProtKB-KW"/>
</dbReference>
<feature type="binding site" description="axial binding residue" evidence="7">
    <location>
        <position position="437"/>
    </location>
    <ligand>
        <name>heme</name>
        <dbReference type="ChEBI" id="CHEBI:30413"/>
    </ligand>
    <ligandPart>
        <name>Fe</name>
        <dbReference type="ChEBI" id="CHEBI:18248"/>
    </ligandPart>
</feature>
<keyword evidence="6 8" id="KW-0503">Monooxygenase</keyword>
<dbReference type="GO" id="GO:0016705">
    <property type="term" value="F:oxidoreductase activity, acting on paired donors, with incorporation or reduction of molecular oxygen"/>
    <property type="evidence" value="ECO:0007669"/>
    <property type="project" value="InterPro"/>
</dbReference>
<dbReference type="AlphaFoldDB" id="A0A835A0M3"/>
<keyword evidence="11" id="KW-1185">Reference proteome</keyword>
<evidence type="ECO:0000256" key="5">
    <source>
        <dbReference type="ARBA" id="ARBA00023004"/>
    </source>
</evidence>
<name>A0A835A0M3_9POAL</name>